<dbReference type="PROSITE" id="PS50937">
    <property type="entry name" value="HTH_MERR_2"/>
    <property type="match status" value="1"/>
</dbReference>
<dbReference type="CDD" id="cd00592">
    <property type="entry name" value="HTH_MerR-like"/>
    <property type="match status" value="1"/>
</dbReference>
<dbReference type="EMBL" id="BDQG01000001">
    <property type="protein sequence ID" value="GAW65615.1"/>
    <property type="molecule type" value="Genomic_DNA"/>
</dbReference>
<reference evidence="5" key="2">
    <citation type="submission" date="2017-05" db="EMBL/GenBank/DDBJ databases">
        <title>Draft genome sequence of Geobacter pelophilus, a iron(III)-reducing bacteria.</title>
        <authorList>
            <person name="Aoyagi T."/>
            <person name="Koike H."/>
            <person name="Morita T."/>
            <person name="Sato Y."/>
            <person name="Habe H."/>
            <person name="Hori T."/>
        </authorList>
    </citation>
    <scope>NUCLEOTIDE SEQUENCE [LARGE SCALE GENOMIC DNA]</scope>
    <source>
        <strain evidence="5">Drf2</strain>
    </source>
</reference>
<proteinExistence type="predicted"/>
<dbReference type="RefSeq" id="WP_085812048.1">
    <property type="nucleotide sequence ID" value="NZ_BDQG01000001.1"/>
</dbReference>
<accession>A0ABQ0MES9</accession>
<dbReference type="Pfam" id="PF13411">
    <property type="entry name" value="MerR_1"/>
    <property type="match status" value="1"/>
</dbReference>
<keyword evidence="1" id="KW-0238">DNA-binding</keyword>
<dbReference type="SUPFAM" id="SSF46955">
    <property type="entry name" value="Putative DNA-binding domain"/>
    <property type="match status" value="1"/>
</dbReference>
<dbReference type="PANTHER" id="PTHR30204:SF93">
    <property type="entry name" value="HTH MERR-TYPE DOMAIN-CONTAINING PROTEIN"/>
    <property type="match status" value="1"/>
</dbReference>
<evidence type="ECO:0000256" key="1">
    <source>
        <dbReference type="ARBA" id="ARBA00023125"/>
    </source>
</evidence>
<feature type="domain" description="HTH merR-type" evidence="3">
    <location>
        <begin position="13"/>
        <end position="79"/>
    </location>
</feature>
<protein>
    <submittedName>
        <fullName evidence="4">MerR family transcriptional regulator</fullName>
    </submittedName>
</protein>
<dbReference type="InterPro" id="IPR000551">
    <property type="entry name" value="MerR-type_HTH_dom"/>
</dbReference>
<sequence length="142" mass="16215">MDDIKDGEEITPIGDLAISLGLTTRTIRYWEEVGIIESVQRSDGATRGFTPYYVRRIKFIIKLKELGLTIKEMQDLYVAYGEAKQTERMVPRLVEILDEHIEKIDEKMAKLASLRKDIVSYRQKIATKFSASRDGDGNKSDA</sequence>
<reference evidence="4 5" key="1">
    <citation type="submission" date="2017-04" db="EMBL/GenBank/DDBJ databases">
        <authorList>
            <consortium name="Geobacter pelophilus Genome Sequencing"/>
            <person name="Aoyagi T."/>
            <person name="Koike H."/>
            <person name="Hori T."/>
        </authorList>
    </citation>
    <scope>NUCLEOTIDE SEQUENCE [LARGE SCALE GENOMIC DNA]</scope>
    <source>
        <strain evidence="4 5">Drf2</strain>
    </source>
</reference>
<evidence type="ECO:0000259" key="3">
    <source>
        <dbReference type="PROSITE" id="PS50937"/>
    </source>
</evidence>
<dbReference type="PROSITE" id="PS00552">
    <property type="entry name" value="HTH_MERR_1"/>
    <property type="match status" value="1"/>
</dbReference>
<dbReference type="PRINTS" id="PR00040">
    <property type="entry name" value="HTHMERR"/>
</dbReference>
<evidence type="ECO:0000256" key="2">
    <source>
        <dbReference type="SAM" id="Coils"/>
    </source>
</evidence>
<evidence type="ECO:0000313" key="5">
    <source>
        <dbReference type="Proteomes" id="UP000194153"/>
    </source>
</evidence>
<dbReference type="InterPro" id="IPR047057">
    <property type="entry name" value="MerR_fam"/>
</dbReference>
<keyword evidence="2" id="KW-0175">Coiled coil</keyword>
<dbReference type="PANTHER" id="PTHR30204">
    <property type="entry name" value="REDOX-CYCLING DRUG-SENSING TRANSCRIPTIONAL ACTIVATOR SOXR"/>
    <property type="match status" value="1"/>
</dbReference>
<name>A0ABQ0MES9_9BACT</name>
<dbReference type="Proteomes" id="UP000194153">
    <property type="component" value="Unassembled WGS sequence"/>
</dbReference>
<keyword evidence="5" id="KW-1185">Reference proteome</keyword>
<dbReference type="InterPro" id="IPR009061">
    <property type="entry name" value="DNA-bd_dom_put_sf"/>
</dbReference>
<feature type="coiled-coil region" evidence="2">
    <location>
        <begin position="97"/>
        <end position="124"/>
    </location>
</feature>
<evidence type="ECO:0000313" key="4">
    <source>
        <dbReference type="EMBL" id="GAW65615.1"/>
    </source>
</evidence>
<dbReference type="SMART" id="SM00422">
    <property type="entry name" value="HTH_MERR"/>
    <property type="match status" value="1"/>
</dbReference>
<organism evidence="4 5">
    <name type="scientific">Geoanaerobacter pelophilus</name>
    <dbReference type="NCBI Taxonomy" id="60036"/>
    <lineage>
        <taxon>Bacteria</taxon>
        <taxon>Pseudomonadati</taxon>
        <taxon>Thermodesulfobacteriota</taxon>
        <taxon>Desulfuromonadia</taxon>
        <taxon>Geobacterales</taxon>
        <taxon>Geobacteraceae</taxon>
        <taxon>Geoanaerobacter</taxon>
    </lineage>
</organism>
<gene>
    <name evidence="4" type="ORF">GPEL0_01r0598</name>
</gene>
<dbReference type="Gene3D" id="1.10.1660.10">
    <property type="match status" value="1"/>
</dbReference>
<comment type="caution">
    <text evidence="4">The sequence shown here is derived from an EMBL/GenBank/DDBJ whole genome shotgun (WGS) entry which is preliminary data.</text>
</comment>